<evidence type="ECO:0000259" key="3">
    <source>
        <dbReference type="PROSITE" id="PS50011"/>
    </source>
</evidence>
<dbReference type="Pfam" id="PF00069">
    <property type="entry name" value="Pkinase"/>
    <property type="match status" value="1"/>
</dbReference>
<keyword evidence="4" id="KW-0418">Kinase</keyword>
<keyword evidence="5" id="KW-1185">Reference proteome</keyword>
<dbReference type="Proteomes" id="UP001302120">
    <property type="component" value="Unassembled WGS sequence"/>
</dbReference>
<dbReference type="InterPro" id="IPR051043">
    <property type="entry name" value="Sulfatase_Mod_Factor_Kinase"/>
</dbReference>
<dbReference type="GO" id="GO:0016301">
    <property type="term" value="F:kinase activity"/>
    <property type="evidence" value="ECO:0007669"/>
    <property type="project" value="UniProtKB-KW"/>
</dbReference>
<dbReference type="InterPro" id="IPR016187">
    <property type="entry name" value="CTDL_fold"/>
</dbReference>
<dbReference type="Gene3D" id="3.90.1580.10">
    <property type="entry name" value="paralog of FGE (formylglycine-generating enzyme)"/>
    <property type="match status" value="1"/>
</dbReference>
<dbReference type="PANTHER" id="PTHR23150">
    <property type="entry name" value="SULFATASE MODIFYING FACTOR 1, 2"/>
    <property type="match status" value="1"/>
</dbReference>
<dbReference type="RefSeq" id="WP_323197870.1">
    <property type="nucleotide sequence ID" value="NZ_JAYGHG010000047.1"/>
</dbReference>
<dbReference type="Pfam" id="PF03781">
    <property type="entry name" value="FGE-sulfatase"/>
    <property type="match status" value="1"/>
</dbReference>
<proteinExistence type="predicted"/>
<sequence length="614" mass="68752">MPTSGTVLRNRYKIIHLLGSGGFGDTYLAQDLGIPINPKPKCVVKRLKTHNLTDEQLDWVKNSFEQEAITLYNLGNLHPQIPKLSEYFQVGNEFYLVQDFIDGDDLTKIITPGKKLPETEVIQLLTQILEVLLVVHQQNIVHRDITPKNIMRRRQDGKIMLIDFGAVKQIMFQKSGQTSLTMGVGTPGFMPWEQFSGKPKLASDIYAVGMVGVQALTGMPPHLFDEDEDGEVIWQNRASVSDGFAKVLTTMISRRVSQRYQNATEALQAIQSLNQPIAPTIIAPPQPPQARPQPVSPSSTPTKILPPNWTRRKVIQTVGFGGTGLGLAILVPRLLQSNSGQISRNSLQTFSFETVTVNGQGSITDRRNLQAKYFAENLGNGVTLEMMQIPGGTFTMGSPPEEADRQDDESPQRQVRVPGFFMGKYPVTQAEYKAIMWRNPSRFKGDKRPVEKVSWDNAIKFCEKLSQRTGTTYRLPSEAEWEYACRAGTTTPFYFGETITTDLVNYKGNFPYASAPKGEYRKQTTDVGIFPPNSFGLYDMHGNILEWCQDTYNNSYQGAPTDGNPWLSGSDNDLMLLRGGSWDFDARYCRSADRVRLPRRGRSLFVGFRVVAVA</sequence>
<dbReference type="InterPro" id="IPR000719">
    <property type="entry name" value="Prot_kinase_dom"/>
</dbReference>
<gene>
    <name evidence="4" type="ORF">VB620_19800</name>
</gene>
<dbReference type="CDD" id="cd14014">
    <property type="entry name" value="STKc_PknB_like"/>
    <property type="match status" value="1"/>
</dbReference>
<name>A0ABU5UJP2_9CYAN</name>
<dbReference type="SUPFAM" id="SSF56436">
    <property type="entry name" value="C-type lectin-like"/>
    <property type="match status" value="1"/>
</dbReference>
<dbReference type="PANTHER" id="PTHR23150:SF35">
    <property type="entry name" value="BLL6746 PROTEIN"/>
    <property type="match status" value="1"/>
</dbReference>
<comment type="caution">
    <text evidence="4">The sequence shown here is derived from an EMBL/GenBank/DDBJ whole genome shotgun (WGS) entry which is preliminary data.</text>
</comment>
<protein>
    <submittedName>
        <fullName evidence="4">Bifunctional serine/threonine-protein kinase/formylglycine-generating enzyme family protein</fullName>
    </submittedName>
</protein>
<keyword evidence="1" id="KW-0547">Nucleotide-binding</keyword>
<dbReference type="SUPFAM" id="SSF56112">
    <property type="entry name" value="Protein kinase-like (PK-like)"/>
    <property type="match status" value="1"/>
</dbReference>
<feature type="binding site" evidence="1">
    <location>
        <position position="45"/>
    </location>
    <ligand>
        <name>ATP</name>
        <dbReference type="ChEBI" id="CHEBI:30616"/>
    </ligand>
</feature>
<dbReference type="InterPro" id="IPR005532">
    <property type="entry name" value="SUMF_dom"/>
</dbReference>
<evidence type="ECO:0000313" key="4">
    <source>
        <dbReference type="EMBL" id="MEA5583573.1"/>
    </source>
</evidence>
<dbReference type="PROSITE" id="PS50011">
    <property type="entry name" value="PROTEIN_KINASE_DOM"/>
    <property type="match status" value="1"/>
</dbReference>
<evidence type="ECO:0000313" key="5">
    <source>
        <dbReference type="Proteomes" id="UP001302120"/>
    </source>
</evidence>
<feature type="compositionally biased region" description="Pro residues" evidence="2">
    <location>
        <begin position="284"/>
        <end position="295"/>
    </location>
</feature>
<feature type="region of interest" description="Disordered" evidence="2">
    <location>
        <begin position="284"/>
        <end position="305"/>
    </location>
</feature>
<dbReference type="InterPro" id="IPR011009">
    <property type="entry name" value="Kinase-like_dom_sf"/>
</dbReference>
<dbReference type="InterPro" id="IPR042095">
    <property type="entry name" value="SUMF_sf"/>
</dbReference>
<keyword evidence="4" id="KW-0808">Transferase</keyword>
<dbReference type="PROSITE" id="PS00107">
    <property type="entry name" value="PROTEIN_KINASE_ATP"/>
    <property type="match status" value="1"/>
</dbReference>
<organism evidence="4 5">
    <name type="scientific">Nodularia harveyana UHCC-0300</name>
    <dbReference type="NCBI Taxonomy" id="2974287"/>
    <lineage>
        <taxon>Bacteria</taxon>
        <taxon>Bacillati</taxon>
        <taxon>Cyanobacteriota</taxon>
        <taxon>Cyanophyceae</taxon>
        <taxon>Nostocales</taxon>
        <taxon>Nodulariaceae</taxon>
        <taxon>Nodularia</taxon>
    </lineage>
</organism>
<accession>A0ABU5UJP2</accession>
<dbReference type="EMBL" id="JAYGHG010000047">
    <property type="protein sequence ID" value="MEA5583573.1"/>
    <property type="molecule type" value="Genomic_DNA"/>
</dbReference>
<feature type="domain" description="Protein kinase" evidence="3">
    <location>
        <begin position="12"/>
        <end position="278"/>
    </location>
</feature>
<reference evidence="4 5" key="1">
    <citation type="submission" date="2023-12" db="EMBL/GenBank/DDBJ databases">
        <title>Baltic Sea Cyanobacteria.</title>
        <authorList>
            <person name="Delbaje E."/>
            <person name="Fewer D.P."/>
            <person name="Shishido T.K."/>
        </authorList>
    </citation>
    <scope>NUCLEOTIDE SEQUENCE [LARGE SCALE GENOMIC DNA]</scope>
    <source>
        <strain evidence="4 5">UHCC-0300</strain>
    </source>
</reference>
<keyword evidence="1" id="KW-0067">ATP-binding</keyword>
<dbReference type="InterPro" id="IPR017441">
    <property type="entry name" value="Protein_kinase_ATP_BS"/>
</dbReference>
<evidence type="ECO:0000256" key="2">
    <source>
        <dbReference type="SAM" id="MobiDB-lite"/>
    </source>
</evidence>
<evidence type="ECO:0000256" key="1">
    <source>
        <dbReference type="PROSITE-ProRule" id="PRU10141"/>
    </source>
</evidence>
<dbReference type="Gene3D" id="1.10.510.10">
    <property type="entry name" value="Transferase(Phosphotransferase) domain 1"/>
    <property type="match status" value="1"/>
</dbReference>